<dbReference type="RefSeq" id="WP_186861449.1">
    <property type="nucleotide sequence ID" value="NZ_JACOGC010000001.1"/>
</dbReference>
<protein>
    <submittedName>
        <fullName evidence="1">Uncharacterized protein</fullName>
    </submittedName>
</protein>
<evidence type="ECO:0000313" key="1">
    <source>
        <dbReference type="EMBL" id="MBC3883779.1"/>
    </source>
</evidence>
<comment type="caution">
    <text evidence="1">The sequence shown here is derived from an EMBL/GenBank/DDBJ whole genome shotgun (WGS) entry which is preliminary data.</text>
</comment>
<reference evidence="1 2" key="1">
    <citation type="submission" date="2020-08" db="EMBL/GenBank/DDBJ databases">
        <title>Novel species isolated from subtropical streams in China.</title>
        <authorList>
            <person name="Lu H."/>
        </authorList>
    </citation>
    <scope>NUCLEOTIDE SEQUENCE [LARGE SCALE GENOMIC DNA]</scope>
    <source>
        <strain evidence="1 2">FT31W</strain>
    </source>
</reference>
<dbReference type="EMBL" id="JACOGC010000001">
    <property type="protein sequence ID" value="MBC3883779.1"/>
    <property type="molecule type" value="Genomic_DNA"/>
</dbReference>
<evidence type="ECO:0000313" key="2">
    <source>
        <dbReference type="Proteomes" id="UP000613113"/>
    </source>
</evidence>
<name>A0ABR6YIX5_9BURK</name>
<proteinExistence type="predicted"/>
<organism evidence="1 2">
    <name type="scientific">Undibacterium griseum</name>
    <dbReference type="NCBI Taxonomy" id="2762295"/>
    <lineage>
        <taxon>Bacteria</taxon>
        <taxon>Pseudomonadati</taxon>
        <taxon>Pseudomonadota</taxon>
        <taxon>Betaproteobacteria</taxon>
        <taxon>Burkholderiales</taxon>
        <taxon>Oxalobacteraceae</taxon>
        <taxon>Undibacterium</taxon>
    </lineage>
</organism>
<accession>A0ABR6YIX5</accession>
<sequence>MWLANRPHVTPQQARAWYSQVIAIPLAPKVRRFTGMVSRKAIENIHERLVLEHYNRLSHSLSRLIETHVEQQINDPTPFLALIEQCEQVNITTDEENHRVQEAAGDYNAANIQLVEWESLSTQDRAFLWQKKLRGKVSNASDYAPRPEA</sequence>
<gene>
    <name evidence="1" type="ORF">H8K27_01400</name>
</gene>
<keyword evidence="2" id="KW-1185">Reference proteome</keyword>
<dbReference type="Proteomes" id="UP000613113">
    <property type="component" value="Unassembled WGS sequence"/>
</dbReference>